<dbReference type="InterPro" id="IPR036116">
    <property type="entry name" value="FN3_sf"/>
</dbReference>
<dbReference type="SUPFAM" id="SSF49265">
    <property type="entry name" value="Fibronectin type III"/>
    <property type="match status" value="1"/>
</dbReference>
<dbReference type="InterPro" id="IPR008963">
    <property type="entry name" value="Purple_acid_Pase-like_N"/>
</dbReference>
<dbReference type="SUPFAM" id="SSF56988">
    <property type="entry name" value="Anthrax protective antigen"/>
    <property type="match status" value="1"/>
</dbReference>
<evidence type="ECO:0000256" key="1">
    <source>
        <dbReference type="ARBA" id="ARBA00022729"/>
    </source>
</evidence>
<dbReference type="InterPro" id="IPR015914">
    <property type="entry name" value="PAPs_N"/>
</dbReference>
<sequence>MKSKKINATGKLTFVVLFVFASISFLFLRYVMADEQAAAVNEINQLLEAADNVEWNYLDDGSQLEANWTSIEYDDSTWNKGVAPLGYGRDDNGLNTVIEYGDDSGQKHITTYFRKDFQLDSTEEISKLTANLVRDDGAVVYLNGEEVYRTNLPDSEIAFDTLASNAVNDERDSHSFEIDPSLLSEGKNVLAVEVHQVNQTSSDKFFSLSLAASSISTADNQGLLAEYYTNSGDGNFDKVDWKGTTIESNFDFNNLDPILQEQVGRADDASIDFTGQIMPEYTEDYTFYMTGDNGFRVWIDDQLMIDHWENDWDNEQTSDSIRLEAGKKYDIIVEYFEDYGGSNLYLRWSSDSVDKEIVPESAFYLPSNYSGPMNGKVLENGTEVNLDFLTDLTNLSAEINTHFTVKADGEEITVNDVQLNEGTLQLTLDGPVEPDQPVSVEYDGKGSLANAEEETVNAFGFSPENLSEYVDYSPISIALSFYGDPKTQRSFAWYTNHEDPENAPENVLDSIVEVVQAGESFDSDNVLRFTGESQVLDLKITNAQNGMFASHKVLAEDLEPNTAYQYRLGSEGNWSEIGEFKTEAEDEKEYEFLYMTDSQGANSNDYQVWSDTLAQGLNKFPDSKFLAMAGDQVDAGALEYQWLDFFGKPQDLLMNLPIMGAIGNHEGPYNNNFYHHFNYPNDAIKNPLPKGSIYSFDYGDAHFMVLNTMDMGWDDRQRDSFEQQIEWLKKEVAQTNKKWKVVMMHKAIYSVGGHSKDGDVLELRKKMFPIFDELGIDVVLQGHDHSFMRSYQMYNDEPLKEQEIDENGNVINPNGTMYIVNNAVGTKYYDIDQNVDKYYAAKYEQPRTPIFSGVTMTENSLTIDSFKSEETKPFDSYTIVRNDSLPEPVENLSAVKNGDENIVLSWDMPEQVNEEDPIRGFRIYEKEGRLKKNWSAYIPVEDDQTSYQHTVDIADDSDNYEFVVKAVDKRDNSEGVTISTESIQLAAPTEPMVDDGYNTFGWTNVAGFDEPSDYEFTVDNGETWETVSANPQPVGDRDIPKSHVQVRVKADDETERPAGLAIVSPEAYTQNSINKTFNIDGSISHDDKLVVDVTVDKQAQYDEDAYVIFQLMEGNRPVLINAIPLQQDSVELSQYFDVQGDNYKVKVFVFDQFNGDKNLPKLLGEPLELK</sequence>
<organism evidence="4 5">
    <name type="scientific">Gracilibacillus orientalis</name>
    <dbReference type="NCBI Taxonomy" id="334253"/>
    <lineage>
        <taxon>Bacteria</taxon>
        <taxon>Bacillati</taxon>
        <taxon>Bacillota</taxon>
        <taxon>Bacilli</taxon>
        <taxon>Bacillales</taxon>
        <taxon>Bacillaceae</taxon>
        <taxon>Gracilibacillus</taxon>
    </lineage>
</organism>
<evidence type="ECO:0000313" key="4">
    <source>
        <dbReference type="EMBL" id="SFM26463.1"/>
    </source>
</evidence>
<keyword evidence="5" id="KW-1185">Reference proteome</keyword>
<dbReference type="GO" id="GO:0003993">
    <property type="term" value="F:acid phosphatase activity"/>
    <property type="evidence" value="ECO:0007669"/>
    <property type="project" value="InterPro"/>
</dbReference>
<evidence type="ECO:0000259" key="2">
    <source>
        <dbReference type="PROSITE" id="PS50853"/>
    </source>
</evidence>
<dbReference type="SUPFAM" id="SSF49785">
    <property type="entry name" value="Galactose-binding domain-like"/>
    <property type="match status" value="1"/>
</dbReference>
<dbReference type="PROSITE" id="PS50853">
    <property type="entry name" value="FN3"/>
    <property type="match status" value="1"/>
</dbReference>
<protein>
    <submittedName>
        <fullName evidence="4">Repeat-containing protein</fullName>
    </submittedName>
</protein>
<evidence type="ECO:0000313" key="5">
    <source>
        <dbReference type="Proteomes" id="UP000198565"/>
    </source>
</evidence>
<feature type="domain" description="Fibronectin type-III" evidence="2">
    <location>
        <begin position="888"/>
        <end position="989"/>
    </location>
</feature>
<dbReference type="GO" id="GO:0046872">
    <property type="term" value="F:metal ion binding"/>
    <property type="evidence" value="ECO:0007669"/>
    <property type="project" value="InterPro"/>
</dbReference>
<dbReference type="InterPro" id="IPR028059">
    <property type="entry name" value="SWM_rpt"/>
</dbReference>
<dbReference type="InterPro" id="IPR004843">
    <property type="entry name" value="Calcineurin-like_PHP"/>
</dbReference>
<dbReference type="Gene3D" id="3.90.182.10">
    <property type="entry name" value="Toxin - Anthrax Protective Antigen,domain 1"/>
    <property type="match status" value="1"/>
</dbReference>
<dbReference type="Gene3D" id="3.60.21.10">
    <property type="match status" value="1"/>
</dbReference>
<dbReference type="InterPro" id="IPR037524">
    <property type="entry name" value="PA14/GLEYA"/>
</dbReference>
<gene>
    <name evidence="4" type="ORF">SAMN04487943_11142</name>
</gene>
<dbReference type="Proteomes" id="UP000198565">
    <property type="component" value="Unassembled WGS sequence"/>
</dbReference>
<dbReference type="Pfam" id="PF13753">
    <property type="entry name" value="SWM_repeat"/>
    <property type="match status" value="1"/>
</dbReference>
<proteinExistence type="predicted"/>
<feature type="domain" description="PA14" evidence="3">
    <location>
        <begin position="218"/>
        <end position="362"/>
    </location>
</feature>
<dbReference type="InterPro" id="IPR008979">
    <property type="entry name" value="Galactose-bd-like_sf"/>
</dbReference>
<dbReference type="STRING" id="334253.SAMN04487943_11142"/>
<dbReference type="InterPro" id="IPR013783">
    <property type="entry name" value="Ig-like_fold"/>
</dbReference>
<dbReference type="SMART" id="SM00758">
    <property type="entry name" value="PA14"/>
    <property type="match status" value="1"/>
</dbReference>
<dbReference type="SUPFAM" id="SSF56300">
    <property type="entry name" value="Metallo-dependent phosphatases"/>
    <property type="match status" value="1"/>
</dbReference>
<dbReference type="CDD" id="cd00063">
    <property type="entry name" value="FN3"/>
    <property type="match status" value="1"/>
</dbReference>
<dbReference type="Gene3D" id="2.60.120.260">
    <property type="entry name" value="Galactose-binding domain-like"/>
    <property type="match status" value="1"/>
</dbReference>
<dbReference type="InterPro" id="IPR003961">
    <property type="entry name" value="FN3_dom"/>
</dbReference>
<name>A0A1I4PGB1_9BACI</name>
<accession>A0A1I4PGB1</accession>
<dbReference type="Pfam" id="PF07691">
    <property type="entry name" value="PA14"/>
    <property type="match status" value="1"/>
</dbReference>
<dbReference type="InterPro" id="IPR011658">
    <property type="entry name" value="PA14_dom"/>
</dbReference>
<dbReference type="Pfam" id="PF00149">
    <property type="entry name" value="Metallophos"/>
    <property type="match status" value="1"/>
</dbReference>
<dbReference type="Pfam" id="PF16656">
    <property type="entry name" value="Pur_ac_phosph_N"/>
    <property type="match status" value="1"/>
</dbReference>
<dbReference type="PANTHER" id="PTHR45867:SF3">
    <property type="entry name" value="ACID PHOSPHATASE TYPE 7"/>
    <property type="match status" value="1"/>
</dbReference>
<evidence type="ECO:0000259" key="3">
    <source>
        <dbReference type="PROSITE" id="PS51820"/>
    </source>
</evidence>
<dbReference type="AlphaFoldDB" id="A0A1I4PGB1"/>
<keyword evidence="1" id="KW-0732">Signal</keyword>
<dbReference type="SUPFAM" id="SSF49363">
    <property type="entry name" value="Purple acid phosphatase, N-terminal domain"/>
    <property type="match status" value="1"/>
</dbReference>
<dbReference type="EMBL" id="FOTR01000011">
    <property type="protein sequence ID" value="SFM26463.1"/>
    <property type="molecule type" value="Genomic_DNA"/>
</dbReference>
<dbReference type="OrthoDB" id="9809781at2"/>
<dbReference type="PROSITE" id="PS51820">
    <property type="entry name" value="PA14"/>
    <property type="match status" value="1"/>
</dbReference>
<dbReference type="Gene3D" id="2.60.40.10">
    <property type="entry name" value="Immunoglobulins"/>
    <property type="match status" value="1"/>
</dbReference>
<dbReference type="InterPro" id="IPR029052">
    <property type="entry name" value="Metallo-depent_PP-like"/>
</dbReference>
<dbReference type="PANTHER" id="PTHR45867">
    <property type="entry name" value="PURPLE ACID PHOSPHATASE"/>
    <property type="match status" value="1"/>
</dbReference>
<reference evidence="5" key="1">
    <citation type="submission" date="2016-10" db="EMBL/GenBank/DDBJ databases">
        <authorList>
            <person name="Varghese N."/>
            <person name="Submissions S."/>
        </authorList>
    </citation>
    <scope>NUCLEOTIDE SEQUENCE [LARGE SCALE GENOMIC DNA]</scope>
    <source>
        <strain evidence="5">CGMCC 1.4250</strain>
    </source>
</reference>
<dbReference type="RefSeq" id="WP_091485066.1">
    <property type="nucleotide sequence ID" value="NZ_FOTR01000011.1"/>
</dbReference>
<dbReference type="Gene3D" id="2.60.40.380">
    <property type="entry name" value="Purple acid phosphatase-like, N-terminal"/>
    <property type="match status" value="1"/>
</dbReference>